<evidence type="ECO:0000313" key="9">
    <source>
        <dbReference type="EMBL" id="KAF8567473.1"/>
    </source>
</evidence>
<organism evidence="9 10">
    <name type="scientific">Paragonimus westermani</name>
    <dbReference type="NCBI Taxonomy" id="34504"/>
    <lineage>
        <taxon>Eukaryota</taxon>
        <taxon>Metazoa</taxon>
        <taxon>Spiralia</taxon>
        <taxon>Lophotrochozoa</taxon>
        <taxon>Platyhelminthes</taxon>
        <taxon>Trematoda</taxon>
        <taxon>Digenea</taxon>
        <taxon>Plagiorchiida</taxon>
        <taxon>Troglotremata</taxon>
        <taxon>Troglotrematidae</taxon>
        <taxon>Paragonimus</taxon>
    </lineage>
</organism>
<dbReference type="OrthoDB" id="429145at2759"/>
<dbReference type="EMBL" id="JTDF01003809">
    <property type="protein sequence ID" value="KAF8567473.1"/>
    <property type="molecule type" value="Genomic_DNA"/>
</dbReference>
<comment type="similarity">
    <text evidence="1">Belongs to the alpha-carbonic anhydrase family.</text>
</comment>
<evidence type="ECO:0000313" key="10">
    <source>
        <dbReference type="Proteomes" id="UP000699462"/>
    </source>
</evidence>
<dbReference type="GO" id="GO:0004089">
    <property type="term" value="F:carbonate dehydratase activity"/>
    <property type="evidence" value="ECO:0007669"/>
    <property type="project" value="UniProtKB-EC"/>
</dbReference>
<dbReference type="AlphaFoldDB" id="A0A8T0DHY5"/>
<dbReference type="GO" id="GO:0008270">
    <property type="term" value="F:zinc ion binding"/>
    <property type="evidence" value="ECO:0007669"/>
    <property type="project" value="InterPro"/>
</dbReference>
<sequence>MKCQIILAITISAISITIDAASNWSYTNKDTNPTTWANQFHTCGGHFQSPINLPRSGLVYLANLGKIEMSTNKKNLSAKYTVLNNGHSLMIKFPPDVHTVTLNGDADETYGVLQMHFHWGSTNRVCVVVDFAV</sequence>
<dbReference type="Proteomes" id="UP000699462">
    <property type="component" value="Unassembled WGS sequence"/>
</dbReference>
<dbReference type="Pfam" id="PF00194">
    <property type="entry name" value="Carb_anhydrase"/>
    <property type="match status" value="1"/>
</dbReference>
<keyword evidence="7" id="KW-0732">Signal</keyword>
<evidence type="ECO:0000256" key="4">
    <source>
        <dbReference type="ARBA" id="ARBA00022833"/>
    </source>
</evidence>
<dbReference type="SUPFAM" id="SSF51069">
    <property type="entry name" value="Carbonic anhydrase"/>
    <property type="match status" value="1"/>
</dbReference>
<keyword evidence="3" id="KW-0479">Metal-binding</keyword>
<protein>
    <recommendedName>
        <fullName evidence="2">carbonic anhydrase</fullName>
        <ecNumber evidence="2">4.2.1.1</ecNumber>
    </recommendedName>
</protein>
<evidence type="ECO:0000256" key="2">
    <source>
        <dbReference type="ARBA" id="ARBA00012925"/>
    </source>
</evidence>
<dbReference type="PROSITE" id="PS51144">
    <property type="entry name" value="ALPHA_CA_2"/>
    <property type="match status" value="1"/>
</dbReference>
<gene>
    <name evidence="9" type="ORF">P879_03371</name>
</gene>
<evidence type="ECO:0000256" key="6">
    <source>
        <dbReference type="ARBA" id="ARBA00048348"/>
    </source>
</evidence>
<dbReference type="Gene3D" id="3.10.200.10">
    <property type="entry name" value="Alpha carbonic anhydrase"/>
    <property type="match status" value="1"/>
</dbReference>
<evidence type="ECO:0000259" key="8">
    <source>
        <dbReference type="PROSITE" id="PS51144"/>
    </source>
</evidence>
<feature type="domain" description="Alpha-carbonic anhydrase" evidence="8">
    <location>
        <begin position="22"/>
        <end position="133"/>
    </location>
</feature>
<evidence type="ECO:0000256" key="5">
    <source>
        <dbReference type="ARBA" id="ARBA00023239"/>
    </source>
</evidence>
<proteinExistence type="inferred from homology"/>
<feature type="signal peptide" evidence="7">
    <location>
        <begin position="1"/>
        <end position="20"/>
    </location>
</feature>
<dbReference type="InterPro" id="IPR023561">
    <property type="entry name" value="Carbonic_anhydrase_a-class"/>
</dbReference>
<dbReference type="InterPro" id="IPR036398">
    <property type="entry name" value="CA_dom_sf"/>
</dbReference>
<accession>A0A8T0DHY5</accession>
<evidence type="ECO:0000256" key="3">
    <source>
        <dbReference type="ARBA" id="ARBA00022723"/>
    </source>
</evidence>
<comment type="catalytic activity">
    <reaction evidence="6">
        <text>hydrogencarbonate + H(+) = CO2 + H2O</text>
        <dbReference type="Rhea" id="RHEA:10748"/>
        <dbReference type="ChEBI" id="CHEBI:15377"/>
        <dbReference type="ChEBI" id="CHEBI:15378"/>
        <dbReference type="ChEBI" id="CHEBI:16526"/>
        <dbReference type="ChEBI" id="CHEBI:17544"/>
        <dbReference type="EC" id="4.2.1.1"/>
    </reaction>
</comment>
<reference evidence="9 10" key="1">
    <citation type="submission" date="2019-07" db="EMBL/GenBank/DDBJ databases">
        <title>Annotation for the trematode Paragonimus westermani.</title>
        <authorList>
            <person name="Choi Y.-J."/>
        </authorList>
    </citation>
    <scope>NUCLEOTIDE SEQUENCE [LARGE SCALE GENOMIC DNA]</scope>
    <source>
        <strain evidence="9">180907_Pwestermani</strain>
    </source>
</reference>
<dbReference type="GO" id="GO:0005886">
    <property type="term" value="C:plasma membrane"/>
    <property type="evidence" value="ECO:0007669"/>
    <property type="project" value="TreeGrafter"/>
</dbReference>
<keyword evidence="4" id="KW-0862">Zinc</keyword>
<keyword evidence="10" id="KW-1185">Reference proteome</keyword>
<evidence type="ECO:0000256" key="1">
    <source>
        <dbReference type="ARBA" id="ARBA00010718"/>
    </source>
</evidence>
<name>A0A8T0DHY5_9TREM</name>
<dbReference type="PANTHER" id="PTHR18952:SF265">
    <property type="entry name" value="CARBONIC ANHYDRASE"/>
    <property type="match status" value="1"/>
</dbReference>
<keyword evidence="5" id="KW-0456">Lyase</keyword>
<feature type="chain" id="PRO_5035739461" description="carbonic anhydrase" evidence="7">
    <location>
        <begin position="21"/>
        <end position="133"/>
    </location>
</feature>
<dbReference type="EC" id="4.2.1.1" evidence="2"/>
<comment type="caution">
    <text evidence="9">The sequence shown here is derived from an EMBL/GenBank/DDBJ whole genome shotgun (WGS) entry which is preliminary data.</text>
</comment>
<evidence type="ECO:0000256" key="7">
    <source>
        <dbReference type="SAM" id="SignalP"/>
    </source>
</evidence>
<dbReference type="InterPro" id="IPR001148">
    <property type="entry name" value="CA_dom"/>
</dbReference>
<dbReference type="PANTHER" id="PTHR18952">
    <property type="entry name" value="CARBONIC ANHYDRASE"/>
    <property type="match status" value="1"/>
</dbReference>